<name>A0AAD0V9Y5_PSEAV</name>
<dbReference type="Gene3D" id="3.40.50.300">
    <property type="entry name" value="P-loop containing nucleotide triphosphate hydrolases"/>
    <property type="match status" value="1"/>
</dbReference>
<gene>
    <name evidence="2" type="ORF">PLA107_033030</name>
</gene>
<dbReference type="InterPro" id="IPR003607">
    <property type="entry name" value="HD/PDEase_dom"/>
</dbReference>
<keyword evidence="1" id="KW-0547">Nucleotide-binding</keyword>
<dbReference type="PANTHER" id="PTHR47545:SF1">
    <property type="entry name" value="MULTIFUNCTIONAL CCA PROTEIN"/>
    <property type="match status" value="1"/>
</dbReference>
<accession>A0AAD0V9Y5</accession>
<dbReference type="AlphaFoldDB" id="A0AAD0V9Y5"/>
<proteinExistence type="predicted"/>
<protein>
    <submittedName>
        <fullName evidence="2">Metal-dependent phosphohydrolase</fullName>
    </submittedName>
</protein>
<dbReference type="Pfam" id="PF13671">
    <property type="entry name" value="AAA_33"/>
    <property type="match status" value="1"/>
</dbReference>
<evidence type="ECO:0000313" key="3">
    <source>
        <dbReference type="Proteomes" id="UP000006426"/>
    </source>
</evidence>
<dbReference type="SUPFAM" id="SSF52540">
    <property type="entry name" value="P-loop containing nucleoside triphosphate hydrolases"/>
    <property type="match status" value="1"/>
</dbReference>
<dbReference type="RefSeq" id="WP_005742874.1">
    <property type="nucleotide sequence ID" value="NZ_CP031226.1"/>
</dbReference>
<dbReference type="PANTHER" id="PTHR47545">
    <property type="entry name" value="MULTIFUNCTIONAL CCA PROTEIN"/>
    <property type="match status" value="1"/>
</dbReference>
<evidence type="ECO:0000313" key="2">
    <source>
        <dbReference type="EMBL" id="AXH60051.1"/>
    </source>
</evidence>
<dbReference type="GO" id="GO:0000166">
    <property type="term" value="F:nucleotide binding"/>
    <property type="evidence" value="ECO:0007669"/>
    <property type="project" value="UniProtKB-KW"/>
</dbReference>
<dbReference type="GeneID" id="39474156"/>
<organism evidence="2 3">
    <name type="scientific">Pseudomonas amygdali pv. lachrymans str. M301315</name>
    <dbReference type="NCBI Taxonomy" id="629260"/>
    <lineage>
        <taxon>Bacteria</taxon>
        <taxon>Pseudomonadati</taxon>
        <taxon>Pseudomonadota</taxon>
        <taxon>Gammaproteobacteria</taxon>
        <taxon>Pseudomonadales</taxon>
        <taxon>Pseudomonadaceae</taxon>
        <taxon>Pseudomonas</taxon>
        <taxon>Pseudomonas amygdali</taxon>
    </lineage>
</organism>
<keyword evidence="2" id="KW-0614">Plasmid</keyword>
<dbReference type="CDD" id="cd00077">
    <property type="entry name" value="HDc"/>
    <property type="match status" value="1"/>
</dbReference>
<sequence>MKYEDMQKLVPGPGHAHDMKALVEMIPALGLLEATPQEPEYHGEGNVFIHTDMVVGAMVNGPDYSTASEDERFVLFYAALLHDIAKPSTTVIDEITGRIGQPGHSRRGAIDARIMLWQAGVPFGLREEICRIITVHQLPFFALVGDKRTGKPAEFLIHKLSCEQNLWMLCAMATADMEGRVYHDKAGVLADIELFRMLADEEGCLRSAKQFPDSYTKLRYLLGDAISPDYPFYRERKGSDVVVMCGMPASGKNHWVSQNFPNLPVVSVDDARDELGLRYGKNNGAAAHYAFDKAKALLRRQEPFVWNTTLLSTQMRTKTLDFLHDYHADVRLVYLEQPEKVIYQRNSKRDTSLKNEGIREMLFKWEVPLPTEAASVEYRINETLRKQVLDLEP</sequence>
<reference evidence="2 3" key="1">
    <citation type="journal article" date="2011" name="PLoS Pathog.">
        <title>Dynamic evolution of pathogenicity revealed by sequencing and comparative genomics of 19 Pseudomonas syringae isolates.</title>
        <authorList>
            <person name="Baltrus D.A."/>
            <person name="Nishimura M.T."/>
            <person name="Romanchuk A."/>
            <person name="Chang J.H."/>
            <person name="Mukhtar M.S."/>
            <person name="Cherkis K."/>
            <person name="Roach J."/>
            <person name="Grant S.R."/>
            <person name="Jones C.D."/>
            <person name="Dangl J.L."/>
        </authorList>
    </citation>
    <scope>NUCLEOTIDE SEQUENCE [LARGE SCALE GENOMIC DNA]</scope>
    <source>
        <strain evidence="2 3">M301315</strain>
    </source>
</reference>
<dbReference type="Proteomes" id="UP000006426">
    <property type="component" value="Plasmid pmppla107"/>
</dbReference>
<dbReference type="EMBL" id="CP031226">
    <property type="protein sequence ID" value="AXH60051.1"/>
    <property type="molecule type" value="Genomic_DNA"/>
</dbReference>
<dbReference type="InterPro" id="IPR050124">
    <property type="entry name" value="tRNA_CCA-adding_enzyme"/>
</dbReference>
<dbReference type="SUPFAM" id="SSF109604">
    <property type="entry name" value="HD-domain/PDEase-like"/>
    <property type="match status" value="1"/>
</dbReference>
<evidence type="ECO:0000256" key="1">
    <source>
        <dbReference type="ARBA" id="ARBA00022741"/>
    </source>
</evidence>
<dbReference type="InterPro" id="IPR027417">
    <property type="entry name" value="P-loop_NTPase"/>
</dbReference>
<dbReference type="Gene3D" id="1.10.3090.10">
    <property type="entry name" value="cca-adding enzyme, domain 2"/>
    <property type="match status" value="1"/>
</dbReference>
<geneLocation type="plasmid" evidence="3">
    <name>pmppla107</name>
</geneLocation>